<keyword evidence="4" id="KW-1185">Reference proteome</keyword>
<dbReference type="AlphaFoldDB" id="A0A2A9FBY7"/>
<proteinExistence type="inferred from homology"/>
<evidence type="ECO:0000313" key="3">
    <source>
        <dbReference type="EMBL" id="PFG48678.1"/>
    </source>
</evidence>
<organism evidence="3 4">
    <name type="scientific">Amycolatopsis sulphurea</name>
    <dbReference type="NCBI Taxonomy" id="76022"/>
    <lineage>
        <taxon>Bacteria</taxon>
        <taxon>Bacillati</taxon>
        <taxon>Actinomycetota</taxon>
        <taxon>Actinomycetes</taxon>
        <taxon>Pseudonocardiales</taxon>
        <taxon>Pseudonocardiaceae</taxon>
        <taxon>Amycolatopsis</taxon>
    </lineage>
</organism>
<sequence length="355" mass="37653">MITVVLGGDVNLQGRTEPETALTPLSSLLNDADLRFVNLEGPLSGSSGVDIPHKPNWRHSPPEMITALTAAGIDVVSVANDVTYPPRAALASLAVLDRAGIAHCGAGANFAEAHAPAVVERFGQRIAFLAYTSLCWPVGQEALENSPGVAAAGAYTAYQPDPRVLDIPGRPPIVRTTPVPEDLTRLVSDVRRARTTADHVIVSMHWGLPGDHLAEYQVSYAHAIIDAGADLIAGHGSHTVQAVEVYRGRPILYGLGNLVFDWPAMRGRHLDGLLAGFALDERPRLELIPIRRDEHNECSPLTGDEASAALHRLGTLSARRGTRITIGDGIGAVEGLGAEQPSAARLPVTRTADLP</sequence>
<comment type="similarity">
    <text evidence="1">Belongs to the CapA family.</text>
</comment>
<dbReference type="InterPro" id="IPR019079">
    <property type="entry name" value="Capsule_synth_CapA"/>
</dbReference>
<accession>A0A2A9FBY7</accession>
<feature type="domain" description="Capsule synthesis protein CapA" evidence="2">
    <location>
        <begin position="3"/>
        <end position="262"/>
    </location>
</feature>
<dbReference type="EMBL" id="PDJK01000002">
    <property type="protein sequence ID" value="PFG48678.1"/>
    <property type="molecule type" value="Genomic_DNA"/>
</dbReference>
<reference evidence="3 4" key="1">
    <citation type="submission" date="2017-10" db="EMBL/GenBank/DDBJ databases">
        <title>Sequencing the genomes of 1000 actinobacteria strains.</title>
        <authorList>
            <person name="Klenk H.-P."/>
        </authorList>
    </citation>
    <scope>NUCLEOTIDE SEQUENCE [LARGE SCALE GENOMIC DNA]</scope>
    <source>
        <strain evidence="3 4">DSM 46092</strain>
    </source>
</reference>
<evidence type="ECO:0000259" key="2">
    <source>
        <dbReference type="SMART" id="SM00854"/>
    </source>
</evidence>
<evidence type="ECO:0000256" key="1">
    <source>
        <dbReference type="ARBA" id="ARBA00005662"/>
    </source>
</evidence>
<dbReference type="RefSeq" id="WP_098512717.1">
    <property type="nucleotide sequence ID" value="NZ_JBIAKZ010000009.1"/>
</dbReference>
<dbReference type="SMART" id="SM00854">
    <property type="entry name" value="PGA_cap"/>
    <property type="match status" value="1"/>
</dbReference>
<dbReference type="CDD" id="cd07381">
    <property type="entry name" value="MPP_CapA"/>
    <property type="match status" value="1"/>
</dbReference>
<name>A0A2A9FBY7_9PSEU</name>
<protein>
    <submittedName>
        <fullName evidence="3">Poly-gamma-glutamate synthesis protein (Capsule biosynthesis protein)</fullName>
    </submittedName>
</protein>
<gene>
    <name evidence="3" type="ORF">ATK36_3780</name>
</gene>
<dbReference type="Gene3D" id="3.60.21.10">
    <property type="match status" value="1"/>
</dbReference>
<dbReference type="Proteomes" id="UP000243542">
    <property type="component" value="Unassembled WGS sequence"/>
</dbReference>
<comment type="caution">
    <text evidence="3">The sequence shown here is derived from an EMBL/GenBank/DDBJ whole genome shotgun (WGS) entry which is preliminary data.</text>
</comment>
<dbReference type="InterPro" id="IPR029052">
    <property type="entry name" value="Metallo-depent_PP-like"/>
</dbReference>
<dbReference type="PANTHER" id="PTHR33393">
    <property type="entry name" value="POLYGLUTAMINE SYNTHESIS ACCESSORY PROTEIN RV0574C-RELATED"/>
    <property type="match status" value="1"/>
</dbReference>
<evidence type="ECO:0000313" key="4">
    <source>
        <dbReference type="Proteomes" id="UP000243542"/>
    </source>
</evidence>
<dbReference type="PANTHER" id="PTHR33393:SF13">
    <property type="entry name" value="PGA BIOSYNTHESIS PROTEIN CAPA"/>
    <property type="match status" value="1"/>
</dbReference>
<dbReference type="SUPFAM" id="SSF56300">
    <property type="entry name" value="Metallo-dependent phosphatases"/>
    <property type="match status" value="1"/>
</dbReference>
<dbReference type="InterPro" id="IPR052169">
    <property type="entry name" value="CW_Biosynth-Accessory"/>
</dbReference>
<dbReference type="Pfam" id="PF09587">
    <property type="entry name" value="PGA_cap"/>
    <property type="match status" value="1"/>
</dbReference>